<dbReference type="GO" id="GO:0006865">
    <property type="term" value="P:amino acid transport"/>
    <property type="evidence" value="ECO:0007669"/>
    <property type="project" value="UniProtKB-KW"/>
</dbReference>
<feature type="region of interest" description="Disordered" evidence="5">
    <location>
        <begin position="37"/>
        <end position="71"/>
    </location>
</feature>
<dbReference type="Proteomes" id="UP000539372">
    <property type="component" value="Unassembled WGS sequence"/>
</dbReference>
<reference evidence="7 8" key="1">
    <citation type="submission" date="2020-04" db="EMBL/GenBank/DDBJ databases">
        <title>Rhodospirillaceae bacterium KN72 isolated from deep sea.</title>
        <authorList>
            <person name="Zhang D.-C."/>
        </authorList>
    </citation>
    <scope>NUCLEOTIDE SEQUENCE [LARGE SCALE GENOMIC DNA]</scope>
    <source>
        <strain evidence="7 8">KN72</strain>
    </source>
</reference>
<evidence type="ECO:0000256" key="5">
    <source>
        <dbReference type="SAM" id="MobiDB-lite"/>
    </source>
</evidence>
<dbReference type="RefSeq" id="WP_169625372.1">
    <property type="nucleotide sequence ID" value="NZ_JABBNT010000003.1"/>
</dbReference>
<evidence type="ECO:0000259" key="6">
    <source>
        <dbReference type="Pfam" id="PF13458"/>
    </source>
</evidence>
<proteinExistence type="inferred from homology"/>
<evidence type="ECO:0000256" key="3">
    <source>
        <dbReference type="ARBA" id="ARBA00022970"/>
    </source>
</evidence>
<comment type="similarity">
    <text evidence="1">Belongs to the leucine-binding protein family.</text>
</comment>
<name>A0A7Y0HH17_9PROT</name>
<evidence type="ECO:0000313" key="7">
    <source>
        <dbReference type="EMBL" id="NMM44994.1"/>
    </source>
</evidence>
<accession>A0A7Y0HH17</accession>
<dbReference type="InterPro" id="IPR028082">
    <property type="entry name" value="Peripla_BP_I"/>
</dbReference>
<keyword evidence="4" id="KW-0175">Coiled coil</keyword>
<feature type="compositionally biased region" description="Gly residues" evidence="5">
    <location>
        <begin position="37"/>
        <end position="46"/>
    </location>
</feature>
<dbReference type="Gene3D" id="3.40.50.2300">
    <property type="match status" value="3"/>
</dbReference>
<dbReference type="PANTHER" id="PTHR30483:SF6">
    <property type="entry name" value="PERIPLASMIC BINDING PROTEIN OF ABC TRANSPORTER FOR NATURAL AMINO ACIDS"/>
    <property type="match status" value="1"/>
</dbReference>
<dbReference type="Pfam" id="PF13458">
    <property type="entry name" value="Peripla_BP_6"/>
    <property type="match status" value="1"/>
</dbReference>
<feature type="domain" description="Leucine-binding protein" evidence="6">
    <location>
        <begin position="100"/>
        <end position="462"/>
    </location>
</feature>
<evidence type="ECO:0000256" key="2">
    <source>
        <dbReference type="ARBA" id="ARBA00022729"/>
    </source>
</evidence>
<comment type="caution">
    <text evidence="7">The sequence shown here is derived from an EMBL/GenBank/DDBJ whole genome shotgun (WGS) entry which is preliminary data.</text>
</comment>
<evidence type="ECO:0000256" key="4">
    <source>
        <dbReference type="SAM" id="Coils"/>
    </source>
</evidence>
<dbReference type="EMBL" id="JABBNT010000003">
    <property type="protein sequence ID" value="NMM44994.1"/>
    <property type="molecule type" value="Genomic_DNA"/>
</dbReference>
<evidence type="ECO:0000313" key="8">
    <source>
        <dbReference type="Proteomes" id="UP000539372"/>
    </source>
</evidence>
<protein>
    <submittedName>
        <fullName evidence="7">Penicillin-binding protein activator</fullName>
    </submittedName>
</protein>
<dbReference type="InterPro" id="IPR028081">
    <property type="entry name" value="Leu-bd"/>
</dbReference>
<dbReference type="AlphaFoldDB" id="A0A7Y0HH17"/>
<dbReference type="CDD" id="cd06339">
    <property type="entry name" value="PBP1_YraM_LppC_lipoprotein-like"/>
    <property type="match status" value="1"/>
</dbReference>
<gene>
    <name evidence="7" type="ORF">HH303_10930</name>
</gene>
<keyword evidence="3" id="KW-0029">Amino-acid transport</keyword>
<keyword evidence="3" id="KW-0813">Transport</keyword>
<feature type="coiled-coil region" evidence="4">
    <location>
        <begin position="268"/>
        <end position="305"/>
    </location>
</feature>
<sequence>MIQPFSLAIKSRLAIPRGPVLALTALVMLSACVGGGRSSGGPGGDTGMLPGSAPSQSEAPEGAPTGEDLALTTEGGSALSLGDTGMLTPPQDAMRAIDGIPVAILAPLSGRLAGPGQALLEGAQMALFDVDNPDFRLVPIDTMGTAFGAEQAAREAVRRGAKLIVGPLLAESVSAVRPIAEAAQIKVIAFSNSSRVAGDPIYLAGFAPEEQVDSIIANAMAEGRMRFAVLAPSNEYGNVAVEAFQKSVLSRGAEIARVAFYEPDNMDFAEQIQRLSDYQNRVRALKEQRAELEGKEDQASKLALKRMEVLDTWGDPPFDALLLPVLDQQTLQILSAQLAFYDVDQPAVRLLGLARWDGFANLANEPGLIGSRYPAARSQFRDRFESRFASLFGHTPSALSALSYDVTAVAAALAGRDGGTPRYDTVTLTDPQGFIGAEGLFRFTEAGTAQRGFAIMEVGQAGPVMVQEAPRSFAEPSLQPAF</sequence>
<dbReference type="SUPFAM" id="SSF53822">
    <property type="entry name" value="Periplasmic binding protein-like I"/>
    <property type="match status" value="1"/>
</dbReference>
<evidence type="ECO:0000256" key="1">
    <source>
        <dbReference type="ARBA" id="ARBA00010062"/>
    </source>
</evidence>
<keyword evidence="2" id="KW-0732">Signal</keyword>
<dbReference type="InterPro" id="IPR051010">
    <property type="entry name" value="BCAA_transport"/>
</dbReference>
<dbReference type="PANTHER" id="PTHR30483">
    <property type="entry name" value="LEUCINE-SPECIFIC-BINDING PROTEIN"/>
    <property type="match status" value="1"/>
</dbReference>
<organism evidence="7 8">
    <name type="scientific">Pacificispira spongiicola</name>
    <dbReference type="NCBI Taxonomy" id="2729598"/>
    <lineage>
        <taxon>Bacteria</taxon>
        <taxon>Pseudomonadati</taxon>
        <taxon>Pseudomonadota</taxon>
        <taxon>Alphaproteobacteria</taxon>
        <taxon>Rhodospirillales</taxon>
        <taxon>Rhodospirillaceae</taxon>
        <taxon>Pacificispira</taxon>
    </lineage>
</organism>
<keyword evidence="8" id="KW-1185">Reference proteome</keyword>